<dbReference type="Proteomes" id="UP001385951">
    <property type="component" value="Unassembled WGS sequence"/>
</dbReference>
<evidence type="ECO:0000313" key="1">
    <source>
        <dbReference type="EMBL" id="KAK7689966.1"/>
    </source>
</evidence>
<keyword evidence="2" id="KW-1185">Reference proteome</keyword>
<reference evidence="1 2" key="1">
    <citation type="submission" date="2022-09" db="EMBL/GenBank/DDBJ databases">
        <authorList>
            <person name="Palmer J.M."/>
        </authorList>
    </citation>
    <scope>NUCLEOTIDE SEQUENCE [LARGE SCALE GENOMIC DNA]</scope>
    <source>
        <strain evidence="1 2">DSM 7382</strain>
    </source>
</reference>
<gene>
    <name evidence="1" type="ORF">QCA50_006606</name>
</gene>
<name>A0AAW0GAT3_9APHY</name>
<sequence>MIPSPLIYSACSDDDEGYKVRDKKFVIYLVDSDGGLYLRLMCFAISGRPDTSYGFENTFDTRSVWSSWPTAFMSKYAIQQSLVTGFSSYSENTRMEKQLNGSVQTLSYLALRRFHEKSNQTRDAIVGLSTLSFSKE</sequence>
<comment type="caution">
    <text evidence="1">The sequence shown here is derived from an EMBL/GenBank/DDBJ whole genome shotgun (WGS) entry which is preliminary data.</text>
</comment>
<accession>A0AAW0GAT3</accession>
<dbReference type="AlphaFoldDB" id="A0AAW0GAT3"/>
<protein>
    <submittedName>
        <fullName evidence="1">Uncharacterized protein</fullName>
    </submittedName>
</protein>
<evidence type="ECO:0000313" key="2">
    <source>
        <dbReference type="Proteomes" id="UP001385951"/>
    </source>
</evidence>
<dbReference type="EMBL" id="JASBNA010000007">
    <property type="protein sequence ID" value="KAK7689966.1"/>
    <property type="molecule type" value="Genomic_DNA"/>
</dbReference>
<organism evidence="1 2">
    <name type="scientific">Cerrena zonata</name>
    <dbReference type="NCBI Taxonomy" id="2478898"/>
    <lineage>
        <taxon>Eukaryota</taxon>
        <taxon>Fungi</taxon>
        <taxon>Dikarya</taxon>
        <taxon>Basidiomycota</taxon>
        <taxon>Agaricomycotina</taxon>
        <taxon>Agaricomycetes</taxon>
        <taxon>Polyporales</taxon>
        <taxon>Cerrenaceae</taxon>
        <taxon>Cerrena</taxon>
    </lineage>
</organism>
<proteinExistence type="predicted"/>